<protein>
    <submittedName>
        <fullName evidence="2">F-box domain-containing protein</fullName>
    </submittedName>
</protein>
<organism evidence="1 2">
    <name type="scientific">Steinernema glaseri</name>
    <dbReference type="NCBI Taxonomy" id="37863"/>
    <lineage>
        <taxon>Eukaryota</taxon>
        <taxon>Metazoa</taxon>
        <taxon>Ecdysozoa</taxon>
        <taxon>Nematoda</taxon>
        <taxon>Chromadorea</taxon>
        <taxon>Rhabditida</taxon>
        <taxon>Tylenchina</taxon>
        <taxon>Panagrolaimomorpha</taxon>
        <taxon>Strongyloidoidea</taxon>
        <taxon>Steinernematidae</taxon>
        <taxon>Steinernema</taxon>
    </lineage>
</organism>
<reference evidence="2" key="1">
    <citation type="submission" date="2016-11" db="UniProtKB">
        <authorList>
            <consortium name="WormBaseParasite"/>
        </authorList>
    </citation>
    <scope>IDENTIFICATION</scope>
</reference>
<evidence type="ECO:0000313" key="2">
    <source>
        <dbReference type="WBParaSite" id="L893_g15882.t1"/>
    </source>
</evidence>
<dbReference type="AlphaFoldDB" id="A0A1I7YFJ7"/>
<dbReference type="WBParaSite" id="L893_g15882.t1">
    <property type="protein sequence ID" value="L893_g15882.t1"/>
    <property type="gene ID" value="L893_g15882"/>
</dbReference>
<accession>A0A1I7YFJ7</accession>
<dbReference type="Proteomes" id="UP000095287">
    <property type="component" value="Unplaced"/>
</dbReference>
<keyword evidence="1" id="KW-1185">Reference proteome</keyword>
<sequence length="77" mass="8604">MRQNRHPSSGKATVTENISSVTKKCPSLCAYALDLLSLRDISQISSLPRMMAITEQSSCETSFTRKLTDTNRFHGRV</sequence>
<name>A0A1I7YFJ7_9BILA</name>
<evidence type="ECO:0000313" key="1">
    <source>
        <dbReference type="Proteomes" id="UP000095287"/>
    </source>
</evidence>
<proteinExistence type="predicted"/>